<sequence>MVIRNQIMREGLRRMMADDCGHVESCAEPDDLSRIVPRGENIILISDLFVPRGEYRALETLQERRPCAKIVVMGSSSDPRRISEIFRAGAAGYVSGDSAFNALRFQLDLVALGEKVYPAALIDHVSRAPSPAPSRAPWPDLSAREAAALDGLVAGLPNKTIAQRQAVSEATVKLALKTLFRKMQARNRTHAAVLAREHGWNARDRMH</sequence>
<organism evidence="5 6">
    <name type="scientific">Sphingomonas sanxanigenens DSM 19645 = NX02</name>
    <dbReference type="NCBI Taxonomy" id="1123269"/>
    <lineage>
        <taxon>Bacteria</taxon>
        <taxon>Pseudomonadati</taxon>
        <taxon>Pseudomonadota</taxon>
        <taxon>Alphaproteobacteria</taxon>
        <taxon>Sphingomonadales</taxon>
        <taxon>Sphingomonadaceae</taxon>
        <taxon>Sphingomonas</taxon>
    </lineage>
</organism>
<dbReference type="Gene3D" id="3.40.50.2300">
    <property type="match status" value="1"/>
</dbReference>
<proteinExistence type="predicted"/>
<dbReference type="AlphaFoldDB" id="W0A8K7"/>
<evidence type="ECO:0000256" key="2">
    <source>
        <dbReference type="PROSITE-ProRule" id="PRU00169"/>
    </source>
</evidence>
<dbReference type="PROSITE" id="PS50110">
    <property type="entry name" value="RESPONSE_REGULATORY"/>
    <property type="match status" value="1"/>
</dbReference>
<dbReference type="InterPro" id="IPR016032">
    <property type="entry name" value="Sig_transdc_resp-reg_C-effctor"/>
</dbReference>
<dbReference type="CDD" id="cd06170">
    <property type="entry name" value="LuxR_C_like"/>
    <property type="match status" value="1"/>
</dbReference>
<dbReference type="STRING" id="1123269.NX02_01045"/>
<feature type="modified residue" description="4-aspartylphosphate" evidence="2">
    <location>
        <position position="47"/>
    </location>
</feature>
<dbReference type="InterPro" id="IPR011006">
    <property type="entry name" value="CheY-like_superfamily"/>
</dbReference>
<dbReference type="InterPro" id="IPR001789">
    <property type="entry name" value="Sig_transdc_resp-reg_receiver"/>
</dbReference>
<dbReference type="SMART" id="SM00421">
    <property type="entry name" value="HTH_LUXR"/>
    <property type="match status" value="1"/>
</dbReference>
<dbReference type="GO" id="GO:0000160">
    <property type="term" value="P:phosphorelay signal transduction system"/>
    <property type="evidence" value="ECO:0007669"/>
    <property type="project" value="InterPro"/>
</dbReference>
<evidence type="ECO:0000259" key="3">
    <source>
        <dbReference type="PROSITE" id="PS50043"/>
    </source>
</evidence>
<dbReference type="SUPFAM" id="SSF46894">
    <property type="entry name" value="C-terminal effector domain of the bipartite response regulators"/>
    <property type="match status" value="1"/>
</dbReference>
<dbReference type="PROSITE" id="PS50043">
    <property type="entry name" value="HTH_LUXR_2"/>
    <property type="match status" value="1"/>
</dbReference>
<evidence type="ECO:0000313" key="6">
    <source>
        <dbReference type="Proteomes" id="UP000018851"/>
    </source>
</evidence>
<keyword evidence="2" id="KW-0597">Phosphoprotein</keyword>
<dbReference type="GO" id="GO:0003677">
    <property type="term" value="F:DNA binding"/>
    <property type="evidence" value="ECO:0007669"/>
    <property type="project" value="UniProtKB-KW"/>
</dbReference>
<dbReference type="PANTHER" id="PTHR45566">
    <property type="entry name" value="HTH-TYPE TRANSCRIPTIONAL REGULATOR YHJB-RELATED"/>
    <property type="match status" value="1"/>
</dbReference>
<dbReference type="GO" id="GO:0006355">
    <property type="term" value="P:regulation of DNA-templated transcription"/>
    <property type="evidence" value="ECO:0007669"/>
    <property type="project" value="InterPro"/>
</dbReference>
<dbReference type="InterPro" id="IPR000792">
    <property type="entry name" value="Tscrpt_reg_LuxR_C"/>
</dbReference>
<feature type="domain" description="Response regulatory" evidence="4">
    <location>
        <begin position="1"/>
        <end position="111"/>
    </location>
</feature>
<dbReference type="SUPFAM" id="SSF52172">
    <property type="entry name" value="CheY-like"/>
    <property type="match status" value="1"/>
</dbReference>
<keyword evidence="6" id="KW-1185">Reference proteome</keyword>
<dbReference type="InterPro" id="IPR036388">
    <property type="entry name" value="WH-like_DNA-bd_sf"/>
</dbReference>
<gene>
    <name evidence="5" type="ORF">NX02_01045</name>
</gene>
<evidence type="ECO:0000313" key="5">
    <source>
        <dbReference type="EMBL" id="AHE51975.1"/>
    </source>
</evidence>
<dbReference type="Pfam" id="PF00196">
    <property type="entry name" value="GerE"/>
    <property type="match status" value="1"/>
</dbReference>
<dbReference type="Gene3D" id="1.10.10.10">
    <property type="entry name" value="Winged helix-like DNA-binding domain superfamily/Winged helix DNA-binding domain"/>
    <property type="match status" value="1"/>
</dbReference>
<dbReference type="EMBL" id="CP006644">
    <property type="protein sequence ID" value="AHE51975.1"/>
    <property type="molecule type" value="Genomic_DNA"/>
</dbReference>
<evidence type="ECO:0000259" key="4">
    <source>
        <dbReference type="PROSITE" id="PS50110"/>
    </source>
</evidence>
<dbReference type="KEGG" id="ssan:NX02_01045"/>
<name>W0A8K7_9SPHN</name>
<dbReference type="PRINTS" id="PR00038">
    <property type="entry name" value="HTHLUXR"/>
</dbReference>
<keyword evidence="1" id="KW-0238">DNA-binding</keyword>
<reference evidence="5 6" key="1">
    <citation type="submission" date="2013-07" db="EMBL/GenBank/DDBJ databases">
        <title>Completed genome of Sphingomonas sanxanigenens NX02.</title>
        <authorList>
            <person name="Ma T."/>
            <person name="Huang H."/>
            <person name="Wu M."/>
            <person name="Li X."/>
            <person name="Li G."/>
        </authorList>
    </citation>
    <scope>NUCLEOTIDE SEQUENCE [LARGE SCALE GENOMIC DNA]</scope>
    <source>
        <strain evidence="5 6">NX02</strain>
    </source>
</reference>
<protein>
    <recommendedName>
        <fullName evidence="7">HTH luxR-type domain-containing protein</fullName>
    </recommendedName>
</protein>
<evidence type="ECO:0000256" key="1">
    <source>
        <dbReference type="ARBA" id="ARBA00023125"/>
    </source>
</evidence>
<evidence type="ECO:0008006" key="7">
    <source>
        <dbReference type="Google" id="ProtNLM"/>
    </source>
</evidence>
<dbReference type="HOGENOM" id="CLU_000445_90_8_5"/>
<dbReference type="InterPro" id="IPR051015">
    <property type="entry name" value="EvgA-like"/>
</dbReference>
<dbReference type="PANTHER" id="PTHR45566:SF1">
    <property type="entry name" value="HTH-TYPE TRANSCRIPTIONAL REGULATOR YHJB-RELATED"/>
    <property type="match status" value="1"/>
</dbReference>
<dbReference type="Proteomes" id="UP000018851">
    <property type="component" value="Chromosome"/>
</dbReference>
<dbReference type="eggNOG" id="COG2197">
    <property type="taxonomic scope" value="Bacteria"/>
</dbReference>
<dbReference type="PATRIC" id="fig|1123269.5.peg.209"/>
<accession>W0A8K7</accession>
<feature type="domain" description="HTH luxR-type" evidence="3">
    <location>
        <begin position="134"/>
        <end position="199"/>
    </location>
</feature>